<dbReference type="PROSITE" id="PS51208">
    <property type="entry name" value="AUTOTRANSPORTER"/>
    <property type="match status" value="1"/>
</dbReference>
<sequence>MSGVKPQGRRVRVCALQTSAMVLAMVVGGQAFAQCAPDPMQPNTTTTCTGTDTDGLRITTANARVEVASTAMVLGSTGPAIAIQTPSTNYSYTTVTVAGGVNGNTQAGIRLLTDVSPQNYTTSQLALTVQAGGTIAGTNGVVIGQGATGFSRAEATIDNAGTITGTSGIALLASTPGYAGFTSITNRAGGFIGAISGGVGRLTNAGTIDGGTRSAIDWGTASGWYADAIMNSGTITANTTAATLANAPSYTLTNSGSIVNRGTGAVIDGANLSITNQANGRISSAGPVAIRATNGISLTNSGTIDGSIAVGPATGFFYSGSRVDSTAGTINGNVTFGAGNDTLVARYSETGLVTGITGTINGGAGTDAVQVTFTADANLRSAILLPTAFEQSILAPNQGVTATLADGFTTSGALRLAGAGTIVNRTTLANLTIASEFGTSGSPTFINAGTITTAAGTTGSYGLNVGSLNRFENSGTITAAGNGISASSVGRFVNTGTITANDTAVYLFGSSFDNSGTIRSTAGIGAILSGSSGSNWTNSGRIEGAVAGARVSSILTNTGTITSPGTGVMLDWYGGVDNRAGGVISGGTTAIGPQSATSGLLATTVVNAGTINGNVALTNSFADSYNANRFFALSGGVLNGNLTLSQGGVLVTELVNTGTGAFAGINGTVSGTGALLRYRVRSDASATIATPASFAGVGYDLFDNAVLTLTGGSSTQSLTLAGKGTVDVTADITAASAPAISVGSVMVAPGESYASNALTITSRGALSLTRGNTPIYPYSAVALGSTDRFTNAGSITVRDQSGQSYSQIAAIAGGQEVTNAGTITLDGAAGVQGAQRVVNTGTITQIAGGRAATGIRASYTSLALENSGTIDVAGSAVLGDYGLTVDNSGRIASALEPAIALTAYGTATVTNRAGGTITSAAGTAIRLSGGWLSNAGTIGGTVDFSYNPYGRSSLNSTYIADGGTVTGDLRFGDGSDQFVSVDGHIGISGTIDGGEGNDIFVHALTKSGTIALGAPGTINFEAEDVRALGADTVATVTAAAPVTSDLYVSGDGAIINRAIVEGAVLAGRDFYNTPDSSYAARNRLLASFTNEGDIRGGVAANMRRLVNTGTIGTATLERTAVAMSGQGDLAFVNNGQILAAGNAVTLSQSGAGTITIENGGTINGAVLAGAGDYWFGSDPLPGGSTVSITTTNTGTISAGDAPTALRLNLRAEEGTIGAITLNNSGTIDAGAAGAAAASLSAYSYGDTTPAATITVANSGTIRANGGGTEQSYTDWWSGNEIRYTNPASALLLAGNGATATITNAASGVIEATGPISTAILARGTTLDLTNAGTIRGGAGTVLAANDQLSAALGTPYLAGAIQTFGETEDRIVNTGTIIGSVALAMGNDRIENYGRIEGDVFLGLGDDTFLQRASAVLVGTVDGGEGNDHFIVDASGGGAINGDQFINFERFSQIGEGNVTYSGNFRFDTIGVSGGTVTVAAGQTLNSAGAVTVTGSDAAETLLNNGTIAGAVALAGGDDHVVNMGTILGPVSLGDGNDSFVEGLNSRVAGVVDGGAGTDLYTVQLAGDRSGIGQRSGFEQLAVEGRGTLSLTLDQQFETVSLAGTGLNVALNGYMIGSVLGSDGDDSFATDGDVARVALGAGNDLLALGTTRASGLYAGGAGTDTLRFTATDPVTLAGTATGFEQVVLAGNALTITGTLGTVGASLTFGAGDQQISVAPTGTLAGVIDLGAGNDALRLAAGATLNGTVSGGTGNDIATLELAGDRTLASTTLRDFETLATEGRGVLTLTGAHVYDQVLAGTDLGIASDSSLAATQVRFGGGDNRMLIAGRFAGAVDGGAGRDSISVSGGSATAPVAFTSIAGVEAFGMTGGYATIAGTAALGGIDLTGGRLVGLAGSTITAPRIAVGQGATFGSAGTVNGDIAVAGTLSPGASPGVMTVNGNVTLASTSTSLFEITPALADKLVVNGAVAIGQGATLQITATGAIRPGTSYDLVVASGGITGSYTNVLKSDTLFGFVVQRADRIQLLGQFLGDPRFSPQVSRSIAYANATLITQPATSTLFAALPSLLTASGTSDPRAFAQLTPEPYASATQLAVDHALTLTQAARSPAFATTRDEPGAFTFAQTVGQWHTLQGDAAQGSATARTQSYGFLGGLGYGDREWSAGAFAGYLNGRQQIGALGARTRADGIVAGVHGRYGADAGWGFSASLLYDGGEAYTDRTLLGAGGATARYNLHSWVSDLAAYYGLEVGNGWSLRPRVGITYVRTTREGVTENGGSAFALAVARDRHVAGFTDAGVTFARSEASDAPFRPFVTLGARYQIEGQRTDARAGYAGGGLGLTAIGASRAELVGTASGGVAYRLPSGLDIFATAAAQTGRDDHQETISAGVRLRF</sequence>
<evidence type="ECO:0000256" key="1">
    <source>
        <dbReference type="SAM" id="SignalP"/>
    </source>
</evidence>
<dbReference type="PRINTS" id="PR00313">
    <property type="entry name" value="CABNDNGRPT"/>
</dbReference>
<name>A0A1G7QSQ7_9SPHN</name>
<organism evidence="3 4">
    <name type="scientific">Sphingomonas carotinifaciens</name>
    <dbReference type="NCBI Taxonomy" id="1166323"/>
    <lineage>
        <taxon>Bacteria</taxon>
        <taxon>Pseudomonadati</taxon>
        <taxon>Pseudomonadota</taxon>
        <taxon>Alphaproteobacteria</taxon>
        <taxon>Sphingomonadales</taxon>
        <taxon>Sphingomonadaceae</taxon>
        <taxon>Sphingomonas</taxon>
    </lineage>
</organism>
<reference evidence="3 4" key="1">
    <citation type="submission" date="2016-10" db="EMBL/GenBank/DDBJ databases">
        <authorList>
            <person name="Varghese N."/>
            <person name="Submissions S."/>
        </authorList>
    </citation>
    <scope>NUCLEOTIDE SEQUENCE [LARGE SCALE GENOMIC DNA]</scope>
    <source>
        <strain evidence="3 4">S7-754</strain>
    </source>
</reference>
<feature type="signal peptide" evidence="1">
    <location>
        <begin position="1"/>
        <end position="33"/>
    </location>
</feature>
<keyword evidence="4" id="KW-1185">Reference proteome</keyword>
<evidence type="ECO:0000259" key="2">
    <source>
        <dbReference type="PROSITE" id="PS51208"/>
    </source>
</evidence>
<keyword evidence="1" id="KW-0732">Signal</keyword>
<evidence type="ECO:0000313" key="3">
    <source>
        <dbReference type="EMBL" id="SDG00899.1"/>
    </source>
</evidence>
<feature type="chain" id="PRO_5009242470" evidence="1">
    <location>
        <begin position="34"/>
        <end position="2391"/>
    </location>
</feature>
<dbReference type="InterPro" id="IPR005546">
    <property type="entry name" value="Autotransporte_beta"/>
</dbReference>
<feature type="domain" description="Autotransporter" evidence="2">
    <location>
        <begin position="2112"/>
        <end position="2391"/>
    </location>
</feature>
<gene>
    <name evidence="3" type="ORF">SAMN05216557_1098</name>
</gene>
<dbReference type="SMART" id="SM00869">
    <property type="entry name" value="Autotransporter"/>
    <property type="match status" value="1"/>
</dbReference>
<evidence type="ECO:0000313" key="4">
    <source>
        <dbReference type="Proteomes" id="UP000323502"/>
    </source>
</evidence>
<dbReference type="Proteomes" id="UP000323502">
    <property type="component" value="Unassembled WGS sequence"/>
</dbReference>
<dbReference type="OrthoDB" id="7176850at2"/>
<proteinExistence type="predicted"/>
<accession>A0A1G7QSQ7</accession>
<dbReference type="EMBL" id="FNBI01000009">
    <property type="protein sequence ID" value="SDG00899.1"/>
    <property type="molecule type" value="Genomic_DNA"/>
</dbReference>
<dbReference type="Gene3D" id="2.160.20.160">
    <property type="match status" value="2"/>
</dbReference>
<dbReference type="SUPFAM" id="SSF103515">
    <property type="entry name" value="Autotransporter"/>
    <property type="match status" value="1"/>
</dbReference>
<dbReference type="InterPro" id="IPR036709">
    <property type="entry name" value="Autotransporte_beta_dom_sf"/>
</dbReference>
<protein>
    <submittedName>
        <fullName evidence="3">Uncharacterized conserved protein, contains a C-terminal beta-barrel porin domain</fullName>
    </submittedName>
</protein>